<organism evidence="10 11">
    <name type="scientific">Paramecium tetraurelia</name>
    <dbReference type="NCBI Taxonomy" id="5888"/>
    <lineage>
        <taxon>Eukaryota</taxon>
        <taxon>Sar</taxon>
        <taxon>Alveolata</taxon>
        <taxon>Ciliophora</taxon>
        <taxon>Intramacronucleata</taxon>
        <taxon>Oligohymenophorea</taxon>
        <taxon>Peniculida</taxon>
        <taxon>Parameciidae</taxon>
        <taxon>Paramecium</taxon>
    </lineage>
</organism>
<feature type="transmembrane region" description="Helical" evidence="8">
    <location>
        <begin position="345"/>
        <end position="363"/>
    </location>
</feature>
<dbReference type="GeneID" id="5041771"/>
<dbReference type="InterPro" id="IPR036938">
    <property type="entry name" value="PAP2/HPO_sf"/>
</dbReference>
<evidence type="ECO:0000256" key="6">
    <source>
        <dbReference type="ARBA" id="ARBA00023136"/>
    </source>
</evidence>
<dbReference type="InterPro" id="IPR000326">
    <property type="entry name" value="PAP2/HPO"/>
</dbReference>
<dbReference type="Gene3D" id="1.20.144.10">
    <property type="entry name" value="Phosphatidic acid phosphatase type 2/haloperoxidase"/>
    <property type="match status" value="1"/>
</dbReference>
<keyword evidence="6 8" id="KW-0472">Membrane</keyword>
<dbReference type="SUPFAM" id="SSF48317">
    <property type="entry name" value="Acid phosphatase/Vanadium-dependent haloperoxidase"/>
    <property type="match status" value="1"/>
</dbReference>
<comment type="subcellular location">
    <subcellularLocation>
        <location evidence="1">Endoplasmic reticulum membrane</location>
        <topology evidence="1">Multi-pass membrane protein</topology>
    </subcellularLocation>
</comment>
<dbReference type="Proteomes" id="UP000000600">
    <property type="component" value="Unassembled WGS sequence"/>
</dbReference>
<feature type="transmembrane region" description="Helical" evidence="8">
    <location>
        <begin position="241"/>
        <end position="260"/>
    </location>
</feature>
<dbReference type="Pfam" id="PF01569">
    <property type="entry name" value="PAP2"/>
    <property type="match status" value="1"/>
</dbReference>
<name>A0DZX2_PARTE</name>
<keyword evidence="2 8" id="KW-0812">Transmembrane</keyword>
<evidence type="ECO:0000256" key="7">
    <source>
        <dbReference type="ARBA" id="ARBA00038324"/>
    </source>
</evidence>
<evidence type="ECO:0000256" key="5">
    <source>
        <dbReference type="ARBA" id="ARBA00022989"/>
    </source>
</evidence>
<sequence length="421" mass="49231">MNFLIISTLALITYLTLDIIFNDYLWRMNIDFTIFLQNNSFPGEESIFTFFSYVIQLPIIMGGLQLMLSSKKIESILYIFICIFGFTSNGLLKNAYHQPRPYWVENEIKGIGCNMEFGKPSGHAQTAVIIYYSYLFIFYPSTFIKNKQKVSDNQGKSDDQDPQIRKGLIIFLNLFAFFCIIMTGLSRVFLGVHTIGQVTLGWIYGVYIVLNYQIYCHRFLLQYIKNQLQLNGEEHVRFQRLSVSISAMFILVILIDLTLLELNRKVFNQDEEEVNKWLLKITECKDKEIGYYTRDHTKVLYNACFTNGTLFTFIFSFIQGCFFGQGSFNEAEYSNSMKDKPLKFKLIRVLFYLPLVIPLPLLAIQTYNIYITTFLILIPAIFILCWYLTIVYPNVLKKFNYQIKGEFLESNTDYYESLSQT</sequence>
<dbReference type="EMBL" id="CT868650">
    <property type="protein sequence ID" value="CAK88589.1"/>
    <property type="molecule type" value="Genomic_DNA"/>
</dbReference>
<proteinExistence type="inferred from homology"/>
<dbReference type="PANTHER" id="PTHR14969:SF28">
    <property type="entry name" value="DIHYDROSPHINGOSINE 1-PHOSPHATE PHOSPHATASE LCB3-RELATED"/>
    <property type="match status" value="1"/>
</dbReference>
<feature type="transmembrane region" description="Helical" evidence="8">
    <location>
        <begin position="202"/>
        <end position="221"/>
    </location>
</feature>
<protein>
    <recommendedName>
        <fullName evidence="9">Phosphatidic acid phosphatase type 2/haloperoxidase domain-containing protein</fullName>
    </recommendedName>
</protein>
<evidence type="ECO:0000313" key="10">
    <source>
        <dbReference type="EMBL" id="CAK88589.1"/>
    </source>
</evidence>
<keyword evidence="3" id="KW-0378">Hydrolase</keyword>
<dbReference type="OMA" id="QIYCHRF"/>
<feature type="transmembrane region" description="Helical" evidence="8">
    <location>
        <begin position="75"/>
        <end position="92"/>
    </location>
</feature>
<reference evidence="10 11" key="1">
    <citation type="journal article" date="2006" name="Nature">
        <title>Global trends of whole-genome duplications revealed by the ciliate Paramecium tetraurelia.</title>
        <authorList>
            <consortium name="Genoscope"/>
            <person name="Aury J.-M."/>
            <person name="Jaillon O."/>
            <person name="Duret L."/>
            <person name="Noel B."/>
            <person name="Jubin C."/>
            <person name="Porcel B.M."/>
            <person name="Segurens B."/>
            <person name="Daubin V."/>
            <person name="Anthouard V."/>
            <person name="Aiach N."/>
            <person name="Arnaiz O."/>
            <person name="Billaut A."/>
            <person name="Beisson J."/>
            <person name="Blanc I."/>
            <person name="Bouhouche K."/>
            <person name="Camara F."/>
            <person name="Duharcourt S."/>
            <person name="Guigo R."/>
            <person name="Gogendeau D."/>
            <person name="Katinka M."/>
            <person name="Keller A.-M."/>
            <person name="Kissmehl R."/>
            <person name="Klotz C."/>
            <person name="Koll F."/>
            <person name="Le Moue A."/>
            <person name="Lepere C."/>
            <person name="Malinsky S."/>
            <person name="Nowacki M."/>
            <person name="Nowak J.K."/>
            <person name="Plattner H."/>
            <person name="Poulain J."/>
            <person name="Ruiz F."/>
            <person name="Serrano V."/>
            <person name="Zagulski M."/>
            <person name="Dessen P."/>
            <person name="Betermier M."/>
            <person name="Weissenbach J."/>
            <person name="Scarpelli C."/>
            <person name="Schachter V."/>
            <person name="Sperling L."/>
            <person name="Meyer E."/>
            <person name="Cohen J."/>
            <person name="Wincker P."/>
        </authorList>
    </citation>
    <scope>NUCLEOTIDE SEQUENCE [LARGE SCALE GENOMIC DNA]</scope>
    <source>
        <strain evidence="10 11">Stock d4-2</strain>
    </source>
</reference>
<dbReference type="SMART" id="SM00014">
    <property type="entry name" value="acidPPc"/>
    <property type="match status" value="1"/>
</dbReference>
<dbReference type="GO" id="GO:0042392">
    <property type="term" value="F:sphingosine-1-phosphate phosphatase activity"/>
    <property type="evidence" value="ECO:0000318"/>
    <property type="project" value="GO_Central"/>
</dbReference>
<evidence type="ECO:0000256" key="3">
    <source>
        <dbReference type="ARBA" id="ARBA00022801"/>
    </source>
</evidence>
<gene>
    <name evidence="10" type="ORF">GSPATT00021757001</name>
</gene>
<feature type="transmembrane region" description="Helical" evidence="8">
    <location>
        <begin position="47"/>
        <end position="68"/>
    </location>
</feature>
<evidence type="ECO:0000256" key="1">
    <source>
        <dbReference type="ARBA" id="ARBA00004477"/>
    </source>
</evidence>
<comment type="similarity">
    <text evidence="7">Belongs to the type 2 lipid phosphate phosphatase family.</text>
</comment>
<evidence type="ECO:0000313" key="11">
    <source>
        <dbReference type="Proteomes" id="UP000000600"/>
    </source>
</evidence>
<dbReference type="HOGENOM" id="CLU_669899_0_0_1"/>
<feature type="transmembrane region" description="Helical" evidence="8">
    <location>
        <begin position="369"/>
        <end position="392"/>
    </location>
</feature>
<dbReference type="AlphaFoldDB" id="A0DZX2"/>
<feature type="transmembrane region" description="Helical" evidence="8">
    <location>
        <begin position="129"/>
        <end position="146"/>
    </location>
</feature>
<evidence type="ECO:0000256" key="8">
    <source>
        <dbReference type="SAM" id="Phobius"/>
    </source>
</evidence>
<evidence type="ECO:0000256" key="4">
    <source>
        <dbReference type="ARBA" id="ARBA00022824"/>
    </source>
</evidence>
<dbReference type="GO" id="GO:0005789">
    <property type="term" value="C:endoplasmic reticulum membrane"/>
    <property type="evidence" value="ECO:0000318"/>
    <property type="project" value="GO_Central"/>
</dbReference>
<dbReference type="CDD" id="cd01610">
    <property type="entry name" value="PAP2_like"/>
    <property type="match status" value="1"/>
</dbReference>
<evidence type="ECO:0000259" key="9">
    <source>
        <dbReference type="SMART" id="SM00014"/>
    </source>
</evidence>
<evidence type="ECO:0000256" key="2">
    <source>
        <dbReference type="ARBA" id="ARBA00022692"/>
    </source>
</evidence>
<dbReference type="RefSeq" id="XP_001455986.1">
    <property type="nucleotide sequence ID" value="XM_001455949.1"/>
</dbReference>
<keyword evidence="4" id="KW-0256">Endoplasmic reticulum</keyword>
<feature type="transmembrane region" description="Helical" evidence="8">
    <location>
        <begin position="167"/>
        <end position="190"/>
    </location>
</feature>
<dbReference type="GO" id="GO:0046839">
    <property type="term" value="P:phospholipid dephosphorylation"/>
    <property type="evidence" value="ECO:0000318"/>
    <property type="project" value="GO_Central"/>
</dbReference>
<dbReference type="InParanoid" id="A0DZX2"/>
<dbReference type="OrthoDB" id="296323at2759"/>
<dbReference type="eggNOG" id="ENOG502SUJ1">
    <property type="taxonomic scope" value="Eukaryota"/>
</dbReference>
<keyword evidence="5 8" id="KW-1133">Transmembrane helix</keyword>
<accession>A0DZX2</accession>
<feature type="domain" description="Phosphatidic acid phosphatase type 2/haloperoxidase" evidence="9">
    <location>
        <begin position="75"/>
        <end position="213"/>
    </location>
</feature>
<keyword evidence="11" id="KW-1185">Reference proteome</keyword>
<dbReference type="KEGG" id="ptm:GSPATT00021757001"/>
<dbReference type="PANTHER" id="PTHR14969">
    <property type="entry name" value="SPHINGOSINE-1-PHOSPHATE PHOSPHOHYDROLASE"/>
    <property type="match status" value="1"/>
</dbReference>
<feature type="transmembrane region" description="Helical" evidence="8">
    <location>
        <begin position="299"/>
        <end position="324"/>
    </location>
</feature>